<accession>N4WQV6</accession>
<dbReference type="Gene3D" id="3.30.9.10">
    <property type="entry name" value="D-Amino Acid Oxidase, subunit A, domain 2"/>
    <property type="match status" value="1"/>
</dbReference>
<dbReference type="Gene3D" id="3.50.50.60">
    <property type="entry name" value="FAD/NAD(P)-binding domain"/>
    <property type="match status" value="1"/>
</dbReference>
<dbReference type="PANTHER" id="PTHR13847:SF289">
    <property type="entry name" value="GLYCINE OXIDASE"/>
    <property type="match status" value="1"/>
</dbReference>
<dbReference type="SUPFAM" id="SSF51905">
    <property type="entry name" value="FAD/NAD(P)-binding domain"/>
    <property type="match status" value="1"/>
</dbReference>
<organism evidence="3 4">
    <name type="scientific">Gracilibacillus halophilus YIM-C55.5</name>
    <dbReference type="NCBI Taxonomy" id="1308866"/>
    <lineage>
        <taxon>Bacteria</taxon>
        <taxon>Bacillati</taxon>
        <taxon>Bacillota</taxon>
        <taxon>Bacilli</taxon>
        <taxon>Bacillales</taxon>
        <taxon>Bacillaceae</taxon>
        <taxon>Gracilibacillus</taxon>
    </lineage>
</organism>
<protein>
    <submittedName>
        <fullName evidence="3">Glycine oxidase</fullName>
    </submittedName>
</protein>
<dbReference type="PATRIC" id="fig|1308866.3.peg.3084"/>
<evidence type="ECO:0000313" key="3">
    <source>
        <dbReference type="EMBL" id="ENH95576.1"/>
    </source>
</evidence>
<evidence type="ECO:0000313" key="4">
    <source>
        <dbReference type="Proteomes" id="UP000012283"/>
    </source>
</evidence>
<comment type="caution">
    <text evidence="3">The sequence shown here is derived from an EMBL/GenBank/DDBJ whole genome shotgun (WGS) entry which is preliminary data.</text>
</comment>
<dbReference type="GO" id="GO:0016491">
    <property type="term" value="F:oxidoreductase activity"/>
    <property type="evidence" value="ECO:0007669"/>
    <property type="project" value="UniProtKB-KW"/>
</dbReference>
<dbReference type="Pfam" id="PF01266">
    <property type="entry name" value="DAO"/>
    <property type="match status" value="1"/>
</dbReference>
<reference evidence="3 4" key="1">
    <citation type="submission" date="2013-03" db="EMBL/GenBank/DDBJ databases">
        <title>Draft genome sequence of Gracibacillus halophilus YIM-C55.5, a moderately halophilic and thermophilic organism from the Xiaochaidamu salt lake.</title>
        <authorList>
            <person name="Sugumar T."/>
            <person name="Polireddy D.R."/>
            <person name="Antony A."/>
            <person name="Madhava Y.R."/>
            <person name="Sivakumar N."/>
        </authorList>
    </citation>
    <scope>NUCLEOTIDE SEQUENCE [LARGE SCALE GENOMIC DNA]</scope>
    <source>
        <strain evidence="3 4">YIM-C55.5</strain>
    </source>
</reference>
<proteinExistence type="predicted"/>
<dbReference type="RefSeq" id="WP_003474868.1">
    <property type="nucleotide sequence ID" value="NZ_APML01000089.1"/>
</dbReference>
<dbReference type="STRING" id="1308866.J416_15332"/>
<dbReference type="InterPro" id="IPR006076">
    <property type="entry name" value="FAD-dep_OxRdtase"/>
</dbReference>
<dbReference type="eggNOG" id="COG0665">
    <property type="taxonomic scope" value="Bacteria"/>
</dbReference>
<dbReference type="GO" id="GO:0005737">
    <property type="term" value="C:cytoplasm"/>
    <property type="evidence" value="ECO:0007669"/>
    <property type="project" value="TreeGrafter"/>
</dbReference>
<dbReference type="Proteomes" id="UP000012283">
    <property type="component" value="Unassembled WGS sequence"/>
</dbReference>
<feature type="domain" description="FAD dependent oxidoreductase" evidence="2">
    <location>
        <begin position="3"/>
        <end position="261"/>
    </location>
</feature>
<dbReference type="InterPro" id="IPR036188">
    <property type="entry name" value="FAD/NAD-bd_sf"/>
</dbReference>
<evidence type="ECO:0000256" key="1">
    <source>
        <dbReference type="ARBA" id="ARBA00023002"/>
    </source>
</evidence>
<dbReference type="AlphaFoldDB" id="N4WQV6"/>
<keyword evidence="4" id="KW-1185">Reference proteome</keyword>
<dbReference type="EMBL" id="APML01000089">
    <property type="protein sequence ID" value="ENH95576.1"/>
    <property type="molecule type" value="Genomic_DNA"/>
</dbReference>
<keyword evidence="1" id="KW-0560">Oxidoreductase</keyword>
<gene>
    <name evidence="3" type="ORF">J416_15332</name>
</gene>
<dbReference type="SUPFAM" id="SSF54373">
    <property type="entry name" value="FAD-linked reductases, C-terminal domain"/>
    <property type="match status" value="1"/>
</dbReference>
<evidence type="ECO:0000259" key="2">
    <source>
        <dbReference type="Pfam" id="PF01266"/>
    </source>
</evidence>
<sequence>MEKGMLKIARTDEEASHFQDLIRLHLDAGEQASWFTTEDVLLKEKHLHPDIKGAMYIGKDAQVSAPHVTKAFLKGAQAYGAVVYEKVQVEELLIDHNVMKGVKTKEATYYSDQVIVSAGAWSECLLQKSSLELPMYPVKGECLSVKPSSPLIQATIFSEGCYFVPKQNGRILIGATVKPYTYDQTVTFQGIQQLMERAVQLMPALQQAEMDQFWAGIRPQTLDGLPYLGAYQEVGGLCIATGHYRNGILLAPATGELIADLVEGKEIDPVFREAFDPQREVAIQL</sequence>
<name>N4WQV6_9BACI</name>
<dbReference type="PANTHER" id="PTHR13847">
    <property type="entry name" value="SARCOSINE DEHYDROGENASE-RELATED"/>
    <property type="match status" value="1"/>
</dbReference>